<gene>
    <name evidence="3" type="ORF">HYH03_004317</name>
</gene>
<dbReference type="PANTHER" id="PTHR44329:SF214">
    <property type="entry name" value="PROTEIN KINASE DOMAIN-CONTAINING PROTEIN"/>
    <property type="match status" value="1"/>
</dbReference>
<evidence type="ECO:0000259" key="2">
    <source>
        <dbReference type="PROSITE" id="PS50011"/>
    </source>
</evidence>
<dbReference type="PANTHER" id="PTHR44329">
    <property type="entry name" value="SERINE/THREONINE-PROTEIN KINASE TNNI3K-RELATED"/>
    <property type="match status" value="1"/>
</dbReference>
<dbReference type="PROSITE" id="PS50011">
    <property type="entry name" value="PROTEIN_KINASE_DOM"/>
    <property type="match status" value="1"/>
</dbReference>
<dbReference type="EMBL" id="JAEHOE010000013">
    <property type="protein sequence ID" value="KAG2497571.1"/>
    <property type="molecule type" value="Genomic_DNA"/>
</dbReference>
<organism evidence="3 4">
    <name type="scientific">Edaphochlamys debaryana</name>
    <dbReference type="NCBI Taxonomy" id="47281"/>
    <lineage>
        <taxon>Eukaryota</taxon>
        <taxon>Viridiplantae</taxon>
        <taxon>Chlorophyta</taxon>
        <taxon>core chlorophytes</taxon>
        <taxon>Chlorophyceae</taxon>
        <taxon>CS clade</taxon>
        <taxon>Chlamydomonadales</taxon>
        <taxon>Chlamydomonadales incertae sedis</taxon>
        <taxon>Edaphochlamys</taxon>
    </lineage>
</organism>
<dbReference type="AlphaFoldDB" id="A0A835YB42"/>
<dbReference type="SUPFAM" id="SSF56112">
    <property type="entry name" value="Protein kinase-like (PK-like)"/>
    <property type="match status" value="1"/>
</dbReference>
<reference evidence="3" key="1">
    <citation type="journal article" date="2020" name="bioRxiv">
        <title>Comparative genomics of Chlamydomonas.</title>
        <authorList>
            <person name="Craig R.J."/>
            <person name="Hasan A.R."/>
            <person name="Ness R.W."/>
            <person name="Keightley P.D."/>
        </authorList>
    </citation>
    <scope>NUCLEOTIDE SEQUENCE</scope>
    <source>
        <strain evidence="3">CCAP 11/70</strain>
    </source>
</reference>
<comment type="caution">
    <text evidence="3">The sequence shown here is derived from an EMBL/GenBank/DDBJ whole genome shotgun (WGS) entry which is preliminary data.</text>
</comment>
<dbReference type="InterPro" id="IPR001245">
    <property type="entry name" value="Ser-Thr/Tyr_kinase_cat_dom"/>
</dbReference>
<feature type="compositionally biased region" description="Gly residues" evidence="1">
    <location>
        <begin position="186"/>
        <end position="206"/>
    </location>
</feature>
<protein>
    <recommendedName>
        <fullName evidence="2">Protein kinase domain-containing protein</fullName>
    </recommendedName>
</protein>
<dbReference type="SMART" id="SM00220">
    <property type="entry name" value="S_TKc"/>
    <property type="match status" value="1"/>
</dbReference>
<dbReference type="InterPro" id="IPR011009">
    <property type="entry name" value="Kinase-like_dom_sf"/>
</dbReference>
<feature type="compositionally biased region" description="Low complexity" evidence="1">
    <location>
        <begin position="207"/>
        <end position="234"/>
    </location>
</feature>
<name>A0A835YB42_9CHLO</name>
<dbReference type="Proteomes" id="UP000612055">
    <property type="component" value="Unassembled WGS sequence"/>
</dbReference>
<evidence type="ECO:0000256" key="1">
    <source>
        <dbReference type="SAM" id="MobiDB-lite"/>
    </source>
</evidence>
<dbReference type="InterPro" id="IPR051681">
    <property type="entry name" value="Ser/Thr_Kinases-Pseudokinases"/>
</dbReference>
<sequence length="569" mass="57660">MSAGAYVEGGLPAGSRATEAQPARFHAEAAAADSLSKTSCASAAAGPATRLGHGSRPPAGAAAAETTAAAAASQLSPLLGQLLGDVVELTPIPTCHPNALWTGVLGSEPHERVLLRFKALPPPPPPHPPKLGAADHVGKTGGTAADSGGMATTPPPWRPLMTANCTPPAPPCSTIPLPAAGEERGGSAGEPAAGGGPAPRGGGGTGLPLAAAAASTESLPLARSSGSSSSGSSSCGTGDDSPLHPHRSSSLVRVYDVRSAVVDRDSWLELFPLPVLRPGWPGHRLGKHDHCGRLRRVLEAAGVDPTAMRPKHPYSGSLTVYPGDILASPPPPSSAHRALASTPGLVPGARVTVTIMEHCLLGNLLSVSRSRPSPFLASGRPAWPLRMAQQALLRTARDVARGLRALHASGAAHGALHPANVLLAASHTALLGFEARVADAGSATLEEMAAVGPSSPWRAFGGGKPWAASLAPETYARPSAVHTPAADVYAYGMLLYLMATGELPRQVAQPALLRRDAALGELEAPAWPPAGEHGHLAPLYAACVDPDPSRRPTAGQVLEAIAVMAAQGL</sequence>
<dbReference type="GO" id="GO:0004674">
    <property type="term" value="F:protein serine/threonine kinase activity"/>
    <property type="evidence" value="ECO:0007669"/>
    <property type="project" value="TreeGrafter"/>
</dbReference>
<accession>A0A835YB42</accession>
<evidence type="ECO:0000313" key="3">
    <source>
        <dbReference type="EMBL" id="KAG2497571.1"/>
    </source>
</evidence>
<keyword evidence="4" id="KW-1185">Reference proteome</keyword>
<proteinExistence type="predicted"/>
<evidence type="ECO:0000313" key="4">
    <source>
        <dbReference type="Proteomes" id="UP000612055"/>
    </source>
</evidence>
<dbReference type="OrthoDB" id="547933at2759"/>
<dbReference type="InterPro" id="IPR000719">
    <property type="entry name" value="Prot_kinase_dom"/>
</dbReference>
<feature type="domain" description="Protein kinase" evidence="2">
    <location>
        <begin position="283"/>
        <end position="564"/>
    </location>
</feature>
<dbReference type="GO" id="GO:0005524">
    <property type="term" value="F:ATP binding"/>
    <property type="evidence" value="ECO:0007669"/>
    <property type="project" value="InterPro"/>
</dbReference>
<feature type="region of interest" description="Disordered" evidence="1">
    <location>
        <begin position="121"/>
        <end position="247"/>
    </location>
</feature>
<feature type="region of interest" description="Disordered" evidence="1">
    <location>
        <begin position="1"/>
        <end position="20"/>
    </location>
</feature>
<dbReference type="Gene3D" id="1.10.510.10">
    <property type="entry name" value="Transferase(Phosphotransferase) domain 1"/>
    <property type="match status" value="1"/>
</dbReference>
<dbReference type="Pfam" id="PF07714">
    <property type="entry name" value="PK_Tyr_Ser-Thr"/>
    <property type="match status" value="1"/>
</dbReference>